<evidence type="ECO:0000313" key="2">
    <source>
        <dbReference type="Proteomes" id="UP000270094"/>
    </source>
</evidence>
<organism evidence="1 2">
    <name type="scientific">Strongylus vulgaris</name>
    <name type="common">Blood worm</name>
    <dbReference type="NCBI Taxonomy" id="40348"/>
    <lineage>
        <taxon>Eukaryota</taxon>
        <taxon>Metazoa</taxon>
        <taxon>Ecdysozoa</taxon>
        <taxon>Nematoda</taxon>
        <taxon>Chromadorea</taxon>
        <taxon>Rhabditida</taxon>
        <taxon>Rhabditina</taxon>
        <taxon>Rhabditomorpha</taxon>
        <taxon>Strongyloidea</taxon>
        <taxon>Strongylidae</taxon>
        <taxon>Strongylus</taxon>
    </lineage>
</organism>
<reference evidence="1 2" key="1">
    <citation type="submission" date="2018-11" db="EMBL/GenBank/DDBJ databases">
        <authorList>
            <consortium name="Pathogen Informatics"/>
        </authorList>
    </citation>
    <scope>NUCLEOTIDE SEQUENCE [LARGE SCALE GENOMIC DNA]</scope>
</reference>
<dbReference type="Proteomes" id="UP000270094">
    <property type="component" value="Unassembled WGS sequence"/>
</dbReference>
<evidence type="ECO:0000313" key="1">
    <source>
        <dbReference type="EMBL" id="VDM79990.1"/>
    </source>
</evidence>
<name>A0A3P7J3F9_STRVU</name>
<sequence>MSSCSGMYADVGVCSRSPLNFQSTTGYQGDPEALLFRDRILRAHRANRHKATVLTEYCKSWQPKQVEYKTQCRWSPVISLLLLLSTEEALIQTGVPASYT</sequence>
<protein>
    <submittedName>
        <fullName evidence="1">Uncharacterized protein</fullName>
    </submittedName>
</protein>
<keyword evidence="2" id="KW-1185">Reference proteome</keyword>
<dbReference type="AlphaFoldDB" id="A0A3P7J3F9"/>
<gene>
    <name evidence="1" type="ORF">SVUK_LOCUS14988</name>
</gene>
<proteinExistence type="predicted"/>
<accession>A0A3P7J3F9</accession>
<dbReference type="EMBL" id="UYYB01107011">
    <property type="protein sequence ID" value="VDM79990.1"/>
    <property type="molecule type" value="Genomic_DNA"/>
</dbReference>